<accession>A0AA38XHG9</accession>
<dbReference type="InterPro" id="IPR009060">
    <property type="entry name" value="UBA-like_sf"/>
</dbReference>
<keyword evidence="4" id="KW-1185">Reference proteome</keyword>
<reference evidence="3" key="1">
    <citation type="submission" date="2022-10" db="EMBL/GenBank/DDBJ databases">
        <title>Culturing micro-colonial fungi from biological soil crusts in the Mojave desert and describing Neophaeococcomyces mojavensis, and introducing the new genera and species Taxawa tesnikishii.</title>
        <authorList>
            <person name="Kurbessoian T."/>
            <person name="Stajich J.E."/>
        </authorList>
    </citation>
    <scope>NUCLEOTIDE SEQUENCE</scope>
    <source>
        <strain evidence="3">TK_41</strain>
    </source>
</reference>
<feature type="compositionally biased region" description="Polar residues" evidence="1">
    <location>
        <begin position="130"/>
        <end position="146"/>
    </location>
</feature>
<dbReference type="Proteomes" id="UP001172673">
    <property type="component" value="Unassembled WGS sequence"/>
</dbReference>
<feature type="compositionally biased region" description="Polar residues" evidence="1">
    <location>
        <begin position="294"/>
        <end position="306"/>
    </location>
</feature>
<organism evidence="3 4">
    <name type="scientific">Cladophialophora chaetospira</name>
    <dbReference type="NCBI Taxonomy" id="386627"/>
    <lineage>
        <taxon>Eukaryota</taxon>
        <taxon>Fungi</taxon>
        <taxon>Dikarya</taxon>
        <taxon>Ascomycota</taxon>
        <taxon>Pezizomycotina</taxon>
        <taxon>Eurotiomycetes</taxon>
        <taxon>Chaetothyriomycetidae</taxon>
        <taxon>Chaetothyriales</taxon>
        <taxon>Herpotrichiellaceae</taxon>
        <taxon>Cladophialophora</taxon>
    </lineage>
</organism>
<evidence type="ECO:0000256" key="1">
    <source>
        <dbReference type="SAM" id="MobiDB-lite"/>
    </source>
</evidence>
<evidence type="ECO:0000259" key="2">
    <source>
        <dbReference type="PROSITE" id="PS50030"/>
    </source>
</evidence>
<gene>
    <name evidence="3" type="ORF">H2200_003127</name>
</gene>
<evidence type="ECO:0000313" key="3">
    <source>
        <dbReference type="EMBL" id="KAJ9613186.1"/>
    </source>
</evidence>
<feature type="domain" description="UBA" evidence="2">
    <location>
        <begin position="316"/>
        <end position="356"/>
    </location>
</feature>
<dbReference type="Gene3D" id="1.10.8.10">
    <property type="entry name" value="DNA helicase RuvA subunit, C-terminal domain"/>
    <property type="match status" value="1"/>
</dbReference>
<feature type="region of interest" description="Disordered" evidence="1">
    <location>
        <begin position="357"/>
        <end position="389"/>
    </location>
</feature>
<comment type="caution">
    <text evidence="3">The sequence shown here is derived from an EMBL/GenBank/DDBJ whole genome shotgun (WGS) entry which is preliminary data.</text>
</comment>
<dbReference type="PROSITE" id="PS50030">
    <property type="entry name" value="UBA"/>
    <property type="match status" value="1"/>
</dbReference>
<dbReference type="AlphaFoldDB" id="A0AA38XHG9"/>
<dbReference type="InterPro" id="IPR015940">
    <property type="entry name" value="UBA"/>
</dbReference>
<name>A0AA38XHG9_9EURO</name>
<sequence>MADTMNPMDITYYANDVRAIAPDQDWSLLVSCHVQACISLHDRRAAYSCYACLERGKTTVESSMAALREHLNVCELIRDIKLSDQHRKQELKRPTPPASRRSGKRPEVTPQSPTPAEASGTRRPAGRVETVQNPFSTRNQPSTPSRQARDMAADTLQRGQMRDDIPWESNPPLPSRPKSSAPTDADRQYTGPSTRRPEQPGTASTARPHPMDTYNIPGGFPGQNLAHSDSRASSLHDYSPTVPRRKEVRLDAPGPSNLSSDPKGLPTPPSRAPPAPPVLSPPAPPPYYQGKDTGGNTSHPNSATSTHESHADSFPRVDPVKIQQLVSLGIPRMDAEYLLNRTGGDVNAAAELQLSEMGSLAGPDGPPVVQPHFPAPSGSNPANRNRRPK</sequence>
<dbReference type="SUPFAM" id="SSF46934">
    <property type="entry name" value="UBA-like"/>
    <property type="match status" value="1"/>
</dbReference>
<evidence type="ECO:0000313" key="4">
    <source>
        <dbReference type="Proteomes" id="UP001172673"/>
    </source>
</evidence>
<dbReference type="EMBL" id="JAPDRK010000004">
    <property type="protein sequence ID" value="KAJ9613186.1"/>
    <property type="molecule type" value="Genomic_DNA"/>
</dbReference>
<proteinExistence type="predicted"/>
<feature type="compositionally biased region" description="Basic and acidic residues" evidence="1">
    <location>
        <begin position="307"/>
        <end position="317"/>
    </location>
</feature>
<feature type="region of interest" description="Disordered" evidence="1">
    <location>
        <begin position="85"/>
        <end position="317"/>
    </location>
</feature>
<protein>
    <recommendedName>
        <fullName evidence="2">UBA domain-containing protein</fullName>
    </recommendedName>
</protein>
<feature type="compositionally biased region" description="Pro residues" evidence="1">
    <location>
        <begin position="265"/>
        <end position="287"/>
    </location>
</feature>